<dbReference type="PANTHER" id="PTHR47883:SF12">
    <property type="entry name" value="SEA DOMAIN-CONTAINING PROTEIN"/>
    <property type="match status" value="1"/>
</dbReference>
<feature type="region of interest" description="Disordered" evidence="1">
    <location>
        <begin position="202"/>
        <end position="946"/>
    </location>
</feature>
<evidence type="ECO:0000256" key="1">
    <source>
        <dbReference type="SAM" id="MobiDB-lite"/>
    </source>
</evidence>
<feature type="compositionally biased region" description="Basic and acidic residues" evidence="1">
    <location>
        <begin position="800"/>
        <end position="815"/>
    </location>
</feature>
<feature type="compositionally biased region" description="Basic and acidic residues" evidence="1">
    <location>
        <begin position="475"/>
        <end position="548"/>
    </location>
</feature>
<evidence type="ECO:0008006" key="5">
    <source>
        <dbReference type="Google" id="ProtNLM"/>
    </source>
</evidence>
<dbReference type="OrthoDB" id="5846619at2759"/>
<feature type="compositionally biased region" description="Basic and acidic residues" evidence="1">
    <location>
        <begin position="630"/>
        <end position="663"/>
    </location>
</feature>
<dbReference type="Proteomes" id="UP000663834">
    <property type="component" value="Unassembled WGS sequence"/>
</dbReference>
<feature type="compositionally biased region" description="Basic and acidic residues" evidence="1">
    <location>
        <begin position="770"/>
        <end position="785"/>
    </location>
</feature>
<feature type="compositionally biased region" description="Acidic residues" evidence="1">
    <location>
        <begin position="821"/>
        <end position="830"/>
    </location>
</feature>
<feature type="compositionally biased region" description="Acidic residues" evidence="1">
    <location>
        <begin position="745"/>
        <end position="760"/>
    </location>
</feature>
<feature type="compositionally biased region" description="Basic and acidic residues" evidence="1">
    <location>
        <begin position="390"/>
        <end position="466"/>
    </location>
</feature>
<feature type="compositionally biased region" description="Basic and acidic residues" evidence="1">
    <location>
        <begin position="907"/>
        <end position="924"/>
    </location>
</feature>
<dbReference type="AlphaFoldDB" id="A0A815XVW0"/>
<dbReference type="PANTHER" id="PTHR47883">
    <property type="entry name" value="YIPPEE DOMAIN-CONTAINING PROTEIN"/>
    <property type="match status" value="1"/>
</dbReference>
<reference evidence="3" key="1">
    <citation type="submission" date="2021-02" db="EMBL/GenBank/DDBJ databases">
        <authorList>
            <person name="Nowell W R."/>
        </authorList>
    </citation>
    <scope>NUCLEOTIDE SEQUENCE</scope>
</reference>
<keyword evidence="2" id="KW-0472">Membrane</keyword>
<evidence type="ECO:0000256" key="2">
    <source>
        <dbReference type="SAM" id="Phobius"/>
    </source>
</evidence>
<feature type="compositionally biased region" description="Basic and acidic residues" evidence="1">
    <location>
        <begin position="211"/>
        <end position="321"/>
    </location>
</feature>
<feature type="compositionally biased region" description="Basic and acidic residues" evidence="1">
    <location>
        <begin position="557"/>
        <end position="622"/>
    </location>
</feature>
<proteinExistence type="predicted"/>
<comment type="caution">
    <text evidence="3">The sequence shown here is derived from an EMBL/GenBank/DDBJ whole genome shotgun (WGS) entry which is preliminary data.</text>
</comment>
<evidence type="ECO:0000313" key="4">
    <source>
        <dbReference type="Proteomes" id="UP000663834"/>
    </source>
</evidence>
<feature type="compositionally biased region" description="Basic and acidic residues" evidence="1">
    <location>
        <begin position="831"/>
        <end position="866"/>
    </location>
</feature>
<protein>
    <recommendedName>
        <fullName evidence="5">Trans-Golgi network integral membrane protein 2</fullName>
    </recommendedName>
</protein>
<name>A0A815XVW0_9BILA</name>
<accession>A0A815XVW0</accession>
<feature type="compositionally biased region" description="Basic and acidic residues" evidence="1">
    <location>
        <begin position="328"/>
        <end position="381"/>
    </location>
</feature>
<dbReference type="EMBL" id="CAJNOW010009377">
    <property type="protein sequence ID" value="CAF1562196.1"/>
    <property type="molecule type" value="Genomic_DNA"/>
</dbReference>
<gene>
    <name evidence="3" type="ORF">KQP761_LOCUS18459</name>
</gene>
<evidence type="ECO:0000313" key="3">
    <source>
        <dbReference type="EMBL" id="CAF1562196.1"/>
    </source>
</evidence>
<keyword evidence="2" id="KW-0812">Transmembrane</keyword>
<feature type="transmembrane region" description="Helical" evidence="2">
    <location>
        <begin position="951"/>
        <end position="973"/>
    </location>
</feature>
<keyword evidence="2" id="KW-1133">Transmembrane helix</keyword>
<sequence length="1031" mass="111700">MFLLRTNSLVVILSLIIFHGKYIFGLGAEELKDINVLAKLNNITAGCDLHDFLQLDSDFKKLSDDLTEYCSPLKSVKQYRILCHMLSYELEKACALPAKSRPSKAVYTSKTSAKEICAKKNIQLTNQWIWNKLTNNGQKDIGITAKYLCSSVTSDMATRRLARFFYKIAPLIREADSSQQATDKGQSKSTVSISGAAKYTKNDNADVVPTSKEKAQQSIETKTKETGEGTKDKAAQTEEGTKDKTAQPGEGTKEKANPASEESKDKTALTGEGVKDKTSQTGEQAKDKTNEGTKDKAAQTGEGMKDKTAQTGEGVKDKTLQTEEEEGTKDKTSEGTKDKAAQTGEGMKDKTAQTGEGVKDKTVQTDEGTKDKAAKTDEGVKYKAAQTGEVAKDKTIHTDEGVKDKTVKTEEGTKDKTSEGTKDKAAQTGEGMKDKTAQTGEGVKDKTVQTEEGTKDKAAKTDEGVKYKAAQTGEVAKDKTIHTDEGVKDKTVKTEEGTKDNSSEGTKDKAAQTGEGMKDKTAQTGEGVKDKTVQTEEGTKDKASEGAKGRATQTGEGTKDKTAQTGEGVKDKTVQTEEGTKDKTSEGVKDKAAQTGEGAKDKAAETGEGVKDKTAQTDEGTKGKAVKTGEGVKDKAAQTGEVTKDKTIQTGEGIKEKAGEGEKLNVSSNIISNKDNKTDLIQGNVDKGKPSEESLSNKTSEKTQLRKNATNELSPKTDENGQKVLDLNKDNKSELKNKTDQASTNDEDNDNGDEKSEETEQAAQIPKPDLVNKKEGENEIDKTKDVNGAIVNGTSNLVNQDKKKDKETNNDRDINSNDPNDGPEEDEVDEDAIKQLRDQQKESDKDDLQSAVGDKEKTANHEDLPPHDYGTTNDSDQQVKAVDPSNDDEDAEDQGINRDPNGMNIRKPTDEDRTGFGKTAEKNTKNSGSESSKARPKASVSRKYAADDDGWSGSFVTYFLLFTLFVVIGYLVLHNKNKLMAYVVEGRRSGAPRTGSRPSHRGYEKLKNVNDIIPIDDINPISDKDVIILKT</sequence>
<organism evidence="3 4">
    <name type="scientific">Rotaria magnacalcarata</name>
    <dbReference type="NCBI Taxonomy" id="392030"/>
    <lineage>
        <taxon>Eukaryota</taxon>
        <taxon>Metazoa</taxon>
        <taxon>Spiralia</taxon>
        <taxon>Gnathifera</taxon>
        <taxon>Rotifera</taxon>
        <taxon>Eurotatoria</taxon>
        <taxon>Bdelloidea</taxon>
        <taxon>Philodinida</taxon>
        <taxon>Philodinidae</taxon>
        <taxon>Rotaria</taxon>
    </lineage>
</organism>
<feature type="compositionally biased region" description="Basic and acidic residues" evidence="1">
    <location>
        <begin position="715"/>
        <end position="739"/>
    </location>
</feature>